<organism evidence="1 2">
    <name type="scientific">Hymenolepis diminuta</name>
    <name type="common">Rat tapeworm</name>
    <dbReference type="NCBI Taxonomy" id="6216"/>
    <lineage>
        <taxon>Eukaryota</taxon>
        <taxon>Metazoa</taxon>
        <taxon>Spiralia</taxon>
        <taxon>Lophotrochozoa</taxon>
        <taxon>Platyhelminthes</taxon>
        <taxon>Cestoda</taxon>
        <taxon>Eucestoda</taxon>
        <taxon>Cyclophyllidea</taxon>
        <taxon>Hymenolepididae</taxon>
        <taxon>Hymenolepis</taxon>
    </lineage>
</organism>
<dbReference type="AlphaFoldDB" id="A0A564YS43"/>
<proteinExistence type="predicted"/>
<dbReference type="EMBL" id="CABIJS010000333">
    <property type="protein sequence ID" value="VUZ49518.1"/>
    <property type="molecule type" value="Genomic_DNA"/>
</dbReference>
<keyword evidence="2" id="KW-1185">Reference proteome</keyword>
<accession>A0A564YS43</accession>
<sequence>MQLNTDAVVSFHSMLDVCASSVLTDLGTRAEVSGDSSSQVAEERRVARETFRIRWHFLIKQLFIDWSLWSRCSPVATLQHIRHLLKKAKALGYIYR</sequence>
<feature type="non-terminal residue" evidence="1">
    <location>
        <position position="96"/>
    </location>
</feature>
<reference evidence="1 2" key="1">
    <citation type="submission" date="2019-07" db="EMBL/GenBank/DDBJ databases">
        <authorList>
            <person name="Jastrzebski P J."/>
            <person name="Paukszto L."/>
            <person name="Jastrzebski P J."/>
        </authorList>
    </citation>
    <scope>NUCLEOTIDE SEQUENCE [LARGE SCALE GENOMIC DNA]</scope>
    <source>
        <strain evidence="1 2">WMS-il1</strain>
    </source>
</reference>
<dbReference type="Proteomes" id="UP000321570">
    <property type="component" value="Unassembled WGS sequence"/>
</dbReference>
<gene>
    <name evidence="1" type="ORF">WMSIL1_LOCUS8475</name>
</gene>
<evidence type="ECO:0000313" key="1">
    <source>
        <dbReference type="EMBL" id="VUZ49518.1"/>
    </source>
</evidence>
<evidence type="ECO:0000313" key="2">
    <source>
        <dbReference type="Proteomes" id="UP000321570"/>
    </source>
</evidence>
<protein>
    <submittedName>
        <fullName evidence="1">Uncharacterized protein</fullName>
    </submittedName>
</protein>
<name>A0A564YS43_HYMDI</name>